<gene>
    <name evidence="1" type="ORF">G3446_08600</name>
</gene>
<accession>A0A6M0K036</accession>
<dbReference type="EMBL" id="JAAIJQ010000019">
    <property type="protein sequence ID" value="NEV61947.1"/>
    <property type="molecule type" value="Genomic_DNA"/>
</dbReference>
<dbReference type="Proteomes" id="UP000483379">
    <property type="component" value="Unassembled WGS sequence"/>
</dbReference>
<sequence length="198" mass="21652">MSRLGPSPLWRLFAGVCALLFLLALGAGARAESSGLWQEDEQRLQVGLKLFPAFLGALEDLDRYRTQDGSLHVLVLFQGVRGPAMEVADRLAEVDRVRGVPLSLEVVRGDEMNGYAGPRPAAIFVASVEADRGNLGSWSERYGVLVFSPFGGAVEEGAIAGLYVADRILPYVNVRQAARAKVRFKPFFLQVARRYEGN</sequence>
<protein>
    <recommendedName>
        <fullName evidence="3">YfiR family protein</fullName>
    </recommendedName>
</protein>
<dbReference type="AlphaFoldDB" id="A0A6M0K036"/>
<keyword evidence="2" id="KW-1185">Reference proteome</keyword>
<evidence type="ECO:0000313" key="1">
    <source>
        <dbReference type="EMBL" id="NEV61947.1"/>
    </source>
</evidence>
<evidence type="ECO:0008006" key="3">
    <source>
        <dbReference type="Google" id="ProtNLM"/>
    </source>
</evidence>
<proteinExistence type="predicted"/>
<comment type="caution">
    <text evidence="1">The sequence shown here is derived from an EMBL/GenBank/DDBJ whole genome shotgun (WGS) entry which is preliminary data.</text>
</comment>
<evidence type="ECO:0000313" key="2">
    <source>
        <dbReference type="Proteomes" id="UP000483379"/>
    </source>
</evidence>
<organism evidence="1 2">
    <name type="scientific">Thiorhodococcus minor</name>
    <dbReference type="NCBI Taxonomy" id="57489"/>
    <lineage>
        <taxon>Bacteria</taxon>
        <taxon>Pseudomonadati</taxon>
        <taxon>Pseudomonadota</taxon>
        <taxon>Gammaproteobacteria</taxon>
        <taxon>Chromatiales</taxon>
        <taxon>Chromatiaceae</taxon>
        <taxon>Thiorhodococcus</taxon>
    </lineage>
</organism>
<name>A0A6M0K036_9GAMM</name>
<dbReference type="RefSeq" id="WP_164452423.1">
    <property type="nucleotide sequence ID" value="NZ_JAAIJQ010000019.1"/>
</dbReference>
<reference evidence="1 2" key="1">
    <citation type="submission" date="2020-02" db="EMBL/GenBank/DDBJ databases">
        <title>Genome sequences of Thiorhodococcus mannitoliphagus and Thiorhodococcus minor, purple sulfur photosynthetic bacteria in the gammaproteobacterial family, Chromatiaceae.</title>
        <authorList>
            <person name="Aviles F.A."/>
            <person name="Meyer T.E."/>
            <person name="Kyndt J.A."/>
        </authorList>
    </citation>
    <scope>NUCLEOTIDE SEQUENCE [LARGE SCALE GENOMIC DNA]</scope>
    <source>
        <strain evidence="1 2">DSM 11518</strain>
    </source>
</reference>